<evidence type="ECO:0000259" key="5">
    <source>
        <dbReference type="PROSITE" id="PS51898"/>
    </source>
</evidence>
<dbReference type="CDD" id="cd00397">
    <property type="entry name" value="DNA_BRE_C"/>
    <property type="match status" value="1"/>
</dbReference>
<dbReference type="Gene3D" id="1.10.150.130">
    <property type="match status" value="1"/>
</dbReference>
<evidence type="ECO:0000259" key="6">
    <source>
        <dbReference type="PROSITE" id="PS51900"/>
    </source>
</evidence>
<evidence type="ECO:0000256" key="4">
    <source>
        <dbReference type="PROSITE-ProRule" id="PRU01248"/>
    </source>
</evidence>
<feature type="domain" description="Core-binding (CB)" evidence="6">
    <location>
        <begin position="27"/>
        <end position="139"/>
    </location>
</feature>
<dbReference type="PROSITE" id="PS51900">
    <property type="entry name" value="CB"/>
    <property type="match status" value="1"/>
</dbReference>
<dbReference type="PANTHER" id="PTHR30349:SF81">
    <property type="entry name" value="TYROSINE RECOMBINASE XERC"/>
    <property type="match status" value="1"/>
</dbReference>
<dbReference type="SUPFAM" id="SSF56349">
    <property type="entry name" value="DNA breaking-rejoining enzymes"/>
    <property type="match status" value="1"/>
</dbReference>
<evidence type="ECO:0000313" key="7">
    <source>
        <dbReference type="EMBL" id="BDP41007.1"/>
    </source>
</evidence>
<keyword evidence="8" id="KW-1185">Reference proteome</keyword>
<dbReference type="Proteomes" id="UP001064971">
    <property type="component" value="Chromosome"/>
</dbReference>
<keyword evidence="1" id="KW-0229">DNA integration</keyword>
<dbReference type="Gene3D" id="1.10.443.10">
    <property type="entry name" value="Intergrase catalytic core"/>
    <property type="match status" value="1"/>
</dbReference>
<accession>A0ABM8AB86</accession>
<evidence type="ECO:0000256" key="3">
    <source>
        <dbReference type="ARBA" id="ARBA00023172"/>
    </source>
</evidence>
<keyword evidence="3" id="KW-0233">DNA recombination</keyword>
<name>A0ABM8AB86_9DEIO</name>
<dbReference type="InterPro" id="IPR002104">
    <property type="entry name" value="Integrase_catalytic"/>
</dbReference>
<dbReference type="InterPro" id="IPR050090">
    <property type="entry name" value="Tyrosine_recombinase_XerCD"/>
</dbReference>
<protein>
    <submittedName>
        <fullName evidence="7">Integrase</fullName>
    </submittedName>
</protein>
<evidence type="ECO:0000313" key="8">
    <source>
        <dbReference type="Proteomes" id="UP001064971"/>
    </source>
</evidence>
<organism evidence="7 8">
    <name type="scientific">Deinococcus aetherius</name>
    <dbReference type="NCBI Taxonomy" id="200252"/>
    <lineage>
        <taxon>Bacteria</taxon>
        <taxon>Thermotogati</taxon>
        <taxon>Deinococcota</taxon>
        <taxon>Deinococci</taxon>
        <taxon>Deinococcales</taxon>
        <taxon>Deinococcaceae</taxon>
        <taxon>Deinococcus</taxon>
    </lineage>
</organism>
<dbReference type="InterPro" id="IPR011010">
    <property type="entry name" value="DNA_brk_join_enz"/>
</dbReference>
<dbReference type="PROSITE" id="PS51898">
    <property type="entry name" value="TYR_RECOMBINASE"/>
    <property type="match status" value="1"/>
</dbReference>
<dbReference type="InterPro" id="IPR004107">
    <property type="entry name" value="Integrase_SAM-like_N"/>
</dbReference>
<dbReference type="InterPro" id="IPR010998">
    <property type="entry name" value="Integrase_recombinase_N"/>
</dbReference>
<gene>
    <name evidence="7" type="ORF">DAETH_09760</name>
</gene>
<dbReference type="PANTHER" id="PTHR30349">
    <property type="entry name" value="PHAGE INTEGRASE-RELATED"/>
    <property type="match status" value="1"/>
</dbReference>
<dbReference type="Pfam" id="PF00589">
    <property type="entry name" value="Phage_integrase"/>
    <property type="match status" value="1"/>
</dbReference>
<proteinExistence type="predicted"/>
<feature type="domain" description="Tyr recombinase" evidence="5">
    <location>
        <begin position="182"/>
        <end position="358"/>
    </location>
</feature>
<evidence type="ECO:0000256" key="2">
    <source>
        <dbReference type="ARBA" id="ARBA00023125"/>
    </source>
</evidence>
<sequence>MEAHAQPFEVYFQPGKTPLFALKDAGGEVVECVHLYLAHLTACDKSPATVKAYAYALVDWFRFLHRQKTEWSAALPSHVREYVNDLRSRTNPYRLHGADRPPAGSVNPVTGKAKLAARYQPTTINHRLSVLASFYAFLQDEHLFVQANPARPLRRTRTFLFRGVHPYPLPSRAPFRQKVPALLPRALSDDQVRAVIEQLTCHRDRAMVHLLLSAGLRAGELLGMTPGDVDWGSQTVRVITKGSRSPEWVAASAESFTYLRLYLAGRALSTFDMLWQTRRGPYRPLNYSALRGVLNRVNDRLGTNWVLHDFRHTCGIRLASDPTMALVHVQKHLRHRWITTTQTYLRVQPQEAIRQVLRHFNEPRKETTPLTTACDYDTDDLAAFFKTDEGDL</sequence>
<reference evidence="7" key="1">
    <citation type="submission" date="2022-07" db="EMBL/GenBank/DDBJ databases">
        <title>Complete Genome Sequence of the Radioresistant Bacterium Deinococcus aetherius ST0316, Isolated from the Air Dust collected in Lower Stratosphere above Japan.</title>
        <authorList>
            <person name="Satoh K."/>
            <person name="Hagiwara K."/>
            <person name="Katsumata K."/>
            <person name="Kubo A."/>
            <person name="Yokobori S."/>
            <person name="Yamagishi A."/>
            <person name="Oono Y."/>
            <person name="Narumi I."/>
        </authorList>
    </citation>
    <scope>NUCLEOTIDE SEQUENCE</scope>
    <source>
        <strain evidence="7">ST0316</strain>
    </source>
</reference>
<dbReference type="EMBL" id="AP026560">
    <property type="protein sequence ID" value="BDP41007.1"/>
    <property type="molecule type" value="Genomic_DNA"/>
</dbReference>
<dbReference type="InterPro" id="IPR044068">
    <property type="entry name" value="CB"/>
</dbReference>
<evidence type="ECO:0000256" key="1">
    <source>
        <dbReference type="ARBA" id="ARBA00022908"/>
    </source>
</evidence>
<dbReference type="InterPro" id="IPR013762">
    <property type="entry name" value="Integrase-like_cat_sf"/>
</dbReference>
<dbReference type="Pfam" id="PF02899">
    <property type="entry name" value="Phage_int_SAM_1"/>
    <property type="match status" value="1"/>
</dbReference>
<keyword evidence="2 4" id="KW-0238">DNA-binding</keyword>